<sequence>MANTADRAGIADSDEDGSEVVSRIDQHMFGQKSVVKTYGILKFVRDKSRVRIKLTGMLTDLKAIFWTCTGVKQILQDSDVAKKGRSWGVGDVAVAVAAGRWRMLQRGVRRFVNCHAGGTIGPAKMDEKWREREEKTGARKIALCATLFRSAVMPVPLLIMRRRRWTVVAEGGKIGRKRKYECSGAKEQDWGVHDRFSIGSDLLLITNPTL</sequence>
<name>Q5N9N3_ORYSJ</name>
<protein>
    <submittedName>
        <fullName evidence="1">Uncharacterized protein</fullName>
    </submittedName>
</protein>
<proteinExistence type="predicted"/>
<dbReference type="Proteomes" id="UP000817658">
    <property type="component" value="Chromosome 1"/>
</dbReference>
<dbReference type="EMBL" id="AP003251">
    <property type="protein sequence ID" value="BAD81819.1"/>
    <property type="molecule type" value="Genomic_DNA"/>
</dbReference>
<reference evidence="1" key="1">
    <citation type="journal article" date="2002" name="Nature">
        <title>The genome sequence and structure of rice chromosome 1.</title>
        <authorList>
            <person name="Sasaki T."/>
            <person name="Matsumoto T."/>
            <person name="Yamamoto K."/>
            <person name="Sakata K."/>
            <person name="Baba T."/>
            <person name="Katayose Y."/>
            <person name="Wu J."/>
            <person name="Niimura Y."/>
            <person name="Cheng Z."/>
            <person name="Nagamura Y."/>
            <person name="Antonio B.A."/>
            <person name="Kanamori H."/>
            <person name="Hosokawa S."/>
            <person name="Masukawa M."/>
            <person name="Arikawa K."/>
            <person name="Chiden Y."/>
            <person name="Hayashi M."/>
            <person name="Okamoto M."/>
            <person name="Ando T."/>
            <person name="Aoki H."/>
            <person name="Arita K."/>
            <person name="Hamada M."/>
            <person name="Harada C."/>
            <person name="Hijishita S."/>
            <person name="Honda M."/>
            <person name="Ichikawa Y."/>
            <person name="Idonuma A."/>
            <person name="Iijima M."/>
            <person name="Ikeda M."/>
            <person name="Ikeno M."/>
            <person name="Itoh S."/>
            <person name="Itoh T."/>
            <person name="Itoh Y."/>
            <person name="Itoh Y."/>
            <person name="Iwabuchi A."/>
            <person name="Kamiya K."/>
            <person name="Karasawa W."/>
            <person name="Katagiri S."/>
            <person name="Kikuta A."/>
            <person name="Kobayashi N."/>
            <person name="Kono I."/>
            <person name="Machita K."/>
            <person name="Maehara T."/>
            <person name="Mizuno H."/>
            <person name="Mizubayashi T."/>
            <person name="Mukai Y."/>
            <person name="Nagasaki H."/>
            <person name="Nakashima M."/>
            <person name="Nakama Y."/>
            <person name="Nakamichi Y."/>
            <person name="Nakamura M."/>
            <person name="Namiki N."/>
            <person name="Negishi M."/>
            <person name="Ohta I."/>
            <person name="Ono N."/>
            <person name="Saji S."/>
            <person name="Sakai K."/>
            <person name="Shibata M."/>
            <person name="Shimokawa T."/>
            <person name="Shomura A."/>
            <person name="Song J."/>
            <person name="Takazaki Y."/>
            <person name="Terasawa K."/>
            <person name="Tsuji K."/>
            <person name="Waki K."/>
            <person name="Yamagata H."/>
            <person name="Yamane H."/>
            <person name="Yoshiki S."/>
            <person name="Yoshihara R."/>
            <person name="Yukawa K."/>
            <person name="Zhong H."/>
            <person name="Iwama H."/>
            <person name="Endo T."/>
            <person name="Ito H."/>
            <person name="Hahn J.H."/>
            <person name="Kim H.I."/>
            <person name="Eun M.Y."/>
            <person name="Yano M."/>
            <person name="Jiang J."/>
            <person name="Gojobori T."/>
        </authorList>
    </citation>
    <scope>NUCLEOTIDE SEQUENCE [LARGE SCALE GENOMIC DNA]</scope>
</reference>
<organism evidence="1">
    <name type="scientific">Oryza sativa subsp. japonica</name>
    <name type="common">Rice</name>
    <dbReference type="NCBI Taxonomy" id="39947"/>
    <lineage>
        <taxon>Eukaryota</taxon>
        <taxon>Viridiplantae</taxon>
        <taxon>Streptophyta</taxon>
        <taxon>Embryophyta</taxon>
        <taxon>Tracheophyta</taxon>
        <taxon>Spermatophyta</taxon>
        <taxon>Magnoliopsida</taxon>
        <taxon>Liliopsida</taxon>
        <taxon>Poales</taxon>
        <taxon>Poaceae</taxon>
        <taxon>BOP clade</taxon>
        <taxon>Oryzoideae</taxon>
        <taxon>Oryzeae</taxon>
        <taxon>Oryzinae</taxon>
        <taxon>Oryza</taxon>
        <taxon>Oryza sativa</taxon>
    </lineage>
</organism>
<accession>Q5N9N3</accession>
<evidence type="ECO:0000313" key="1">
    <source>
        <dbReference type="EMBL" id="BAD81819.1"/>
    </source>
</evidence>
<dbReference type="AlphaFoldDB" id="Q5N9N3"/>
<gene>
    <name evidence="1" type="primary">P0446B05.14</name>
</gene>